<dbReference type="RefSeq" id="WP_106701122.1">
    <property type="nucleotide sequence ID" value="NZ_CP027666.1"/>
</dbReference>
<dbReference type="PANTHER" id="PTHR42928">
    <property type="entry name" value="TRICARBOXYLATE-BINDING PROTEIN"/>
    <property type="match status" value="1"/>
</dbReference>
<dbReference type="EMBL" id="CP027666">
    <property type="protein sequence ID" value="AVO32931.1"/>
    <property type="molecule type" value="Genomic_DNA"/>
</dbReference>
<dbReference type="SUPFAM" id="SSF53850">
    <property type="entry name" value="Periplasmic binding protein-like II"/>
    <property type="match status" value="1"/>
</dbReference>
<evidence type="ECO:0000313" key="4">
    <source>
        <dbReference type="Proteomes" id="UP000239709"/>
    </source>
</evidence>
<evidence type="ECO:0000256" key="1">
    <source>
        <dbReference type="ARBA" id="ARBA00006987"/>
    </source>
</evidence>
<keyword evidence="2" id="KW-0732">Signal</keyword>
<proteinExistence type="inferred from homology"/>
<name>A0A2S0MAW4_9BURK</name>
<dbReference type="PANTHER" id="PTHR42928:SF5">
    <property type="entry name" value="BLR1237 PROTEIN"/>
    <property type="match status" value="1"/>
</dbReference>
<dbReference type="InterPro" id="IPR006311">
    <property type="entry name" value="TAT_signal"/>
</dbReference>
<dbReference type="Proteomes" id="UP000239709">
    <property type="component" value="Chromosome"/>
</dbReference>
<dbReference type="AlphaFoldDB" id="A0A2S0MAW4"/>
<feature type="signal peptide" evidence="2">
    <location>
        <begin position="1"/>
        <end position="24"/>
    </location>
</feature>
<comment type="similarity">
    <text evidence="1">Belongs to the UPF0065 (bug) family.</text>
</comment>
<dbReference type="PROSITE" id="PS51318">
    <property type="entry name" value="TAT"/>
    <property type="match status" value="1"/>
</dbReference>
<evidence type="ECO:0000313" key="3">
    <source>
        <dbReference type="EMBL" id="AVO32931.1"/>
    </source>
</evidence>
<dbReference type="OrthoDB" id="8678477at2"/>
<dbReference type="PIRSF" id="PIRSF017082">
    <property type="entry name" value="YflP"/>
    <property type="match status" value="1"/>
</dbReference>
<accession>A0A2S0MAW4</accession>
<organism evidence="3 4">
    <name type="scientific">Ottowia oryzae</name>
    <dbReference type="NCBI Taxonomy" id="2109914"/>
    <lineage>
        <taxon>Bacteria</taxon>
        <taxon>Pseudomonadati</taxon>
        <taxon>Pseudomonadota</taxon>
        <taxon>Betaproteobacteria</taxon>
        <taxon>Burkholderiales</taxon>
        <taxon>Comamonadaceae</taxon>
        <taxon>Ottowia</taxon>
    </lineage>
</organism>
<gene>
    <name evidence="3" type="ORF">C6570_00635</name>
</gene>
<keyword evidence="4" id="KW-1185">Reference proteome</keyword>
<protein>
    <submittedName>
        <fullName evidence="3">TctC</fullName>
    </submittedName>
</protein>
<dbReference type="Gene3D" id="3.40.190.150">
    <property type="entry name" value="Bordetella uptake gene, domain 1"/>
    <property type="match status" value="1"/>
</dbReference>
<dbReference type="InterPro" id="IPR042100">
    <property type="entry name" value="Bug_dom1"/>
</dbReference>
<evidence type="ECO:0000256" key="2">
    <source>
        <dbReference type="SAM" id="SignalP"/>
    </source>
</evidence>
<dbReference type="CDD" id="cd07012">
    <property type="entry name" value="PBP2_Bug_TTT"/>
    <property type="match status" value="1"/>
</dbReference>
<dbReference type="KEGG" id="otk:C6570_00635"/>
<dbReference type="Gene3D" id="3.40.190.10">
    <property type="entry name" value="Periplasmic binding protein-like II"/>
    <property type="match status" value="1"/>
</dbReference>
<sequence>MTTSRRRFIARSAGLGLGACASFASDLISPARGAPAPAFPTRAVRVFTPFPAGSGPDASLRMVADQLSRHWGQPVLVDNRPGGNGFIAVAAFKKGASDGHDLLQLDSTHITSHPSTFANLPYDVQRDFASLRMLLRTPFFVTVGARSPHRTLEDLLRTARAQPGRVTYGSWFNGSPGHLAGLLMQSRFDVSMLHVPFRDFGQLYTAVANGDVDWAMGSVATAAPLEKAGRLRFIALAAPQRDPLYPDVPATAETPATRGFEVSAWAGLFAPAAISGELRRMISADVSQALAAPEVVAAYKTLGYEAPNLSPPQFDALIRRETAQWAKVVQAAHLKLD</sequence>
<dbReference type="Pfam" id="PF03401">
    <property type="entry name" value="TctC"/>
    <property type="match status" value="1"/>
</dbReference>
<dbReference type="InterPro" id="IPR005064">
    <property type="entry name" value="BUG"/>
</dbReference>
<feature type="chain" id="PRO_5015465329" evidence="2">
    <location>
        <begin position="25"/>
        <end position="337"/>
    </location>
</feature>
<reference evidence="3 4" key="1">
    <citation type="submission" date="2018-03" db="EMBL/GenBank/DDBJ databases">
        <title>Genome sequencing of Ottowia sp.</title>
        <authorList>
            <person name="Kim S.-J."/>
            <person name="Heo J."/>
            <person name="Kwon S.-W."/>
        </authorList>
    </citation>
    <scope>NUCLEOTIDE SEQUENCE [LARGE SCALE GENOMIC DNA]</scope>
    <source>
        <strain evidence="3 4">KADR8-3</strain>
    </source>
</reference>